<comment type="caution">
    <text evidence="1">The sequence shown here is derived from an EMBL/GenBank/DDBJ whole genome shotgun (WGS) entry which is preliminary data.</text>
</comment>
<dbReference type="EMBL" id="MVHJ01000005">
    <property type="protein sequence ID" value="ORA05852.1"/>
    <property type="molecule type" value="Genomic_DNA"/>
</dbReference>
<dbReference type="Proteomes" id="UP000192366">
    <property type="component" value="Unassembled WGS sequence"/>
</dbReference>
<dbReference type="OrthoDB" id="4743434at2"/>
<dbReference type="STRING" id="564198.BST17_08605"/>
<name>A0A1W9Z0Z9_MYCBA</name>
<keyword evidence="2" id="KW-1185">Reference proteome</keyword>
<evidence type="ECO:0008006" key="3">
    <source>
        <dbReference type="Google" id="ProtNLM"/>
    </source>
</evidence>
<evidence type="ECO:0000313" key="1">
    <source>
        <dbReference type="EMBL" id="ORA05852.1"/>
    </source>
</evidence>
<proteinExistence type="predicted"/>
<evidence type="ECO:0000313" key="2">
    <source>
        <dbReference type="Proteomes" id="UP000192366"/>
    </source>
</evidence>
<dbReference type="AlphaFoldDB" id="A0A1W9Z0Z9"/>
<reference evidence="1 2" key="1">
    <citation type="submission" date="2017-02" db="EMBL/GenBank/DDBJ databases">
        <title>The new phylogeny of genus Mycobacterium.</title>
        <authorList>
            <person name="Tortoli E."/>
            <person name="Trovato A."/>
            <person name="Cirillo D.M."/>
        </authorList>
    </citation>
    <scope>NUCLEOTIDE SEQUENCE [LARGE SCALE GENOMIC DNA]</scope>
    <source>
        <strain evidence="1 2">DSM 45578</strain>
    </source>
</reference>
<gene>
    <name evidence="1" type="ORF">BST17_08605</name>
</gene>
<accession>A0A1W9Z0Z9</accession>
<organism evidence="1 2">
    <name type="scientific">Mycolicibacterium bacteremicum</name>
    <name type="common">Mycobacterium bacteremicum</name>
    <dbReference type="NCBI Taxonomy" id="564198"/>
    <lineage>
        <taxon>Bacteria</taxon>
        <taxon>Bacillati</taxon>
        <taxon>Actinomycetota</taxon>
        <taxon>Actinomycetes</taxon>
        <taxon>Mycobacteriales</taxon>
        <taxon>Mycobacteriaceae</taxon>
        <taxon>Mycolicibacterium</taxon>
    </lineage>
</organism>
<protein>
    <recommendedName>
        <fullName evidence="3">Head-tail adaptor protein</fullName>
    </recommendedName>
</protein>
<sequence>MNLPVEFGGQTVTFVSVAESGAPGYMGLRAKARVETEVSGCRFRPVQVTESADEETNTAEGQWKCTAPPVAAVLAAKSSDEVKVDGVTYQITGPVQPKRTMDGLLHHVTVMCKRQAG</sequence>